<dbReference type="Gene3D" id="3.30.70.370">
    <property type="match status" value="2"/>
</dbReference>
<keyword evidence="6" id="KW-0548">Nucleotidyltransferase</keyword>
<dbReference type="InterPro" id="IPR019760">
    <property type="entry name" value="DNA-dir_DNA_pol_A_CS"/>
</dbReference>
<dbReference type="PANTHER" id="PTHR10133:SF27">
    <property type="entry name" value="DNA POLYMERASE NU"/>
    <property type="match status" value="1"/>
</dbReference>
<comment type="catalytic activity">
    <reaction evidence="10">
        <text>DNA(n) + a 2'-deoxyribonucleoside 5'-triphosphate = DNA(n+1) + diphosphate</text>
        <dbReference type="Rhea" id="RHEA:22508"/>
        <dbReference type="Rhea" id="RHEA-COMP:17339"/>
        <dbReference type="Rhea" id="RHEA-COMP:17340"/>
        <dbReference type="ChEBI" id="CHEBI:33019"/>
        <dbReference type="ChEBI" id="CHEBI:61560"/>
        <dbReference type="ChEBI" id="CHEBI:173112"/>
        <dbReference type="EC" id="2.7.7.7"/>
    </reaction>
</comment>
<dbReference type="GO" id="GO:0003677">
    <property type="term" value="F:DNA binding"/>
    <property type="evidence" value="ECO:0007669"/>
    <property type="project" value="UniProtKB-KW"/>
</dbReference>
<dbReference type="GO" id="GO:0006302">
    <property type="term" value="P:double-strand break repair"/>
    <property type="evidence" value="ECO:0007669"/>
    <property type="project" value="TreeGrafter"/>
</dbReference>
<dbReference type="Gene3D" id="3.30.420.10">
    <property type="entry name" value="Ribonuclease H-like superfamily/Ribonuclease H"/>
    <property type="match status" value="1"/>
</dbReference>
<keyword evidence="8" id="KW-0239">DNA-directed DNA polymerase</keyword>
<evidence type="ECO:0000313" key="13">
    <source>
        <dbReference type="Proteomes" id="UP000095008"/>
    </source>
</evidence>
<dbReference type="Pfam" id="PF01612">
    <property type="entry name" value="DNA_pol_A_exo1"/>
    <property type="match status" value="1"/>
</dbReference>
<dbReference type="InterPro" id="IPR001098">
    <property type="entry name" value="DNA-dir_DNA_pol_A_palm_dom"/>
</dbReference>
<accession>A0A1C2JG35</accession>
<dbReference type="PANTHER" id="PTHR10133">
    <property type="entry name" value="DNA POLYMERASE I"/>
    <property type="match status" value="1"/>
</dbReference>
<dbReference type="GO" id="GO:0003887">
    <property type="term" value="F:DNA-directed DNA polymerase activity"/>
    <property type="evidence" value="ECO:0007669"/>
    <property type="project" value="UniProtKB-KW"/>
</dbReference>
<dbReference type="InterPro" id="IPR036397">
    <property type="entry name" value="RNaseH_sf"/>
</dbReference>
<protein>
    <recommendedName>
        <fullName evidence="4">DNA polymerase I</fullName>
        <ecNumber evidence="3">2.7.7.7</ecNumber>
    </recommendedName>
</protein>
<dbReference type="SUPFAM" id="SSF56672">
    <property type="entry name" value="DNA/RNA polymerases"/>
    <property type="match status" value="1"/>
</dbReference>
<evidence type="ECO:0000313" key="12">
    <source>
        <dbReference type="EMBL" id="OCX75668.1"/>
    </source>
</evidence>
<evidence type="ECO:0000256" key="3">
    <source>
        <dbReference type="ARBA" id="ARBA00012417"/>
    </source>
</evidence>
<dbReference type="GO" id="GO:0008408">
    <property type="term" value="F:3'-5' exonuclease activity"/>
    <property type="evidence" value="ECO:0007669"/>
    <property type="project" value="InterPro"/>
</dbReference>
<reference evidence="12" key="1">
    <citation type="journal article" date="2016" name="Int. J. Mol. Sci.">
        <title>Comparative genomics of the extreme acidophile Acidithiobacillus thiooxidans reveals intraspecific divergence and niche adaptation.</title>
        <authorList>
            <person name="Zhang X."/>
            <person name="Feng X."/>
            <person name="Tao J."/>
            <person name="Ma L."/>
            <person name="Xiao Y."/>
            <person name="Liang Y."/>
            <person name="Liu X."/>
            <person name="Yin H."/>
        </authorList>
    </citation>
    <scope>NUCLEOTIDE SEQUENCE [LARGE SCALE GENOMIC DNA]</scope>
    <source>
        <strain evidence="12">DXS-W</strain>
    </source>
</reference>
<dbReference type="Pfam" id="PF00476">
    <property type="entry name" value="DNA_pol_A"/>
    <property type="match status" value="2"/>
</dbReference>
<proteinExistence type="inferred from homology"/>
<comment type="caution">
    <text evidence="12">The sequence shown here is derived from an EMBL/GenBank/DDBJ whole genome shotgun (WGS) entry which is preliminary data.</text>
</comment>
<dbReference type="InterPro" id="IPR002562">
    <property type="entry name" value="3'-5'_exonuclease_dom"/>
</dbReference>
<dbReference type="InterPro" id="IPR043502">
    <property type="entry name" value="DNA/RNA_pol_sf"/>
</dbReference>
<dbReference type="PROSITE" id="PS00447">
    <property type="entry name" value="DNA_POLYMERASE_A"/>
    <property type="match status" value="1"/>
</dbReference>
<evidence type="ECO:0000256" key="10">
    <source>
        <dbReference type="ARBA" id="ARBA00049244"/>
    </source>
</evidence>
<name>A0A1C2JG35_ACITH</name>
<evidence type="ECO:0000256" key="9">
    <source>
        <dbReference type="ARBA" id="ARBA00023125"/>
    </source>
</evidence>
<evidence type="ECO:0000256" key="5">
    <source>
        <dbReference type="ARBA" id="ARBA00022679"/>
    </source>
</evidence>
<dbReference type="AlphaFoldDB" id="A0A1C2JG35"/>
<evidence type="ECO:0000256" key="7">
    <source>
        <dbReference type="ARBA" id="ARBA00022705"/>
    </source>
</evidence>
<evidence type="ECO:0000256" key="2">
    <source>
        <dbReference type="ARBA" id="ARBA00011541"/>
    </source>
</evidence>
<dbReference type="Gene3D" id="1.10.150.20">
    <property type="entry name" value="5' to 3' exonuclease, C-terminal subdomain"/>
    <property type="match status" value="2"/>
</dbReference>
<gene>
    <name evidence="12" type="ORF">A6M23_01735</name>
</gene>
<comment type="similarity">
    <text evidence="1">Belongs to the DNA polymerase type-A family.</text>
</comment>
<evidence type="ECO:0000256" key="4">
    <source>
        <dbReference type="ARBA" id="ARBA00020311"/>
    </source>
</evidence>
<sequence length="800" mass="88581">MSTLMLDTPTRHSFTGPEILQALSEALPDATVHGPVEIVLDVETTGLTPWAVKKNLTNGKDGDATPRCRVLSLFLPHNGFQTAVDLDQFSSEQKRTLVGMLHGHVWVGHNLLFDYQWLLNLHADIRPARIVDTMLMATAIRPEAVYYMQSVIVQAETRQPSTRKNYAEFARHVKDKMAHKTRSGDKEGGALSLDDLALWLFDQKLDKTFQKPQNWMPDYLSPAHYDYCMGDVDIPPKAARALLKIDSDTDIHGVLNALDNHNGGKAYRDMEEALHVLVRMQRKGLYWSHSAAAELDAALNVAAITAMDALEQIVPALGAFRERLLNPKQGMNDALKTAIDQAIRAETGQGLPITAKGNPSLSAKDLEEVFPDSQVVTALQGVLKPVSERGKIPQYAALVAEDGRIHPMTGINTVTGRTSSQEPNLQNIPRDPRFRAIFAAPERHKIIATDFSSIELRIGAALGVRSWRMLRSLRENNQCLSPQRQRIDWIVQKVPELLPWLSDPSEPVPARIAEANPFPDSKSRPGMDAWALAIACQLCVIVKKIHTATEGDEAKLPFRLAYIKGLDPHMITALAMESMSGRFELGGLTPIAYLESLTRDAQDALKKTLKGPRQAAKAVNFGLIYGMSAESLWKSGRQSYGLKWTEAEAEAAKNAYFELFPEMGLWHWLLKNAFSQKADILNPYKAYEVQPATAGGKLYLGSTLSGRLTISSKMTSGANYQDQGTGAEIAFRALRALPEDIQSYLINFVHDELLLEVPEARVAEVQALVEKTMITAADSLLLRYGIPTEVETSMGDCWVH</sequence>
<evidence type="ECO:0000256" key="8">
    <source>
        <dbReference type="ARBA" id="ARBA00022932"/>
    </source>
</evidence>
<evidence type="ECO:0000259" key="11">
    <source>
        <dbReference type="SMART" id="SM00482"/>
    </source>
</evidence>
<evidence type="ECO:0000256" key="1">
    <source>
        <dbReference type="ARBA" id="ARBA00007705"/>
    </source>
</evidence>
<keyword evidence="9" id="KW-0238">DNA-binding</keyword>
<dbReference type="InterPro" id="IPR002298">
    <property type="entry name" value="DNA_polymerase_A"/>
</dbReference>
<dbReference type="GO" id="GO:0006261">
    <property type="term" value="P:DNA-templated DNA replication"/>
    <property type="evidence" value="ECO:0007669"/>
    <property type="project" value="InterPro"/>
</dbReference>
<dbReference type="EC" id="2.7.7.7" evidence="3"/>
<dbReference type="EMBL" id="LWRY01000011">
    <property type="protein sequence ID" value="OCX75668.1"/>
    <property type="molecule type" value="Genomic_DNA"/>
</dbReference>
<organism evidence="12 13">
    <name type="scientific">Acidithiobacillus thiooxidans</name>
    <name type="common">Thiobacillus thiooxidans</name>
    <dbReference type="NCBI Taxonomy" id="930"/>
    <lineage>
        <taxon>Bacteria</taxon>
        <taxon>Pseudomonadati</taxon>
        <taxon>Pseudomonadota</taxon>
        <taxon>Acidithiobacillia</taxon>
        <taxon>Acidithiobacillales</taxon>
        <taxon>Acidithiobacillaceae</taxon>
        <taxon>Acidithiobacillus</taxon>
    </lineage>
</organism>
<keyword evidence="7" id="KW-0235">DNA replication</keyword>
<dbReference type="SUPFAM" id="SSF53098">
    <property type="entry name" value="Ribonuclease H-like"/>
    <property type="match status" value="1"/>
</dbReference>
<keyword evidence="13" id="KW-1185">Reference proteome</keyword>
<dbReference type="InterPro" id="IPR012337">
    <property type="entry name" value="RNaseH-like_sf"/>
</dbReference>
<comment type="subunit">
    <text evidence="2">Single-chain monomer with multiple functions.</text>
</comment>
<keyword evidence="5" id="KW-0808">Transferase</keyword>
<feature type="domain" description="DNA-directed DNA polymerase family A palm" evidence="11">
    <location>
        <begin position="431"/>
        <end position="761"/>
    </location>
</feature>
<dbReference type="Proteomes" id="UP000095008">
    <property type="component" value="Unassembled WGS sequence"/>
</dbReference>
<evidence type="ECO:0000256" key="6">
    <source>
        <dbReference type="ARBA" id="ARBA00022695"/>
    </source>
</evidence>
<dbReference type="RefSeq" id="WP_065973694.1">
    <property type="nucleotide sequence ID" value="NZ_LWRY01000011.1"/>
</dbReference>
<dbReference type="SMART" id="SM00482">
    <property type="entry name" value="POLAc"/>
    <property type="match status" value="1"/>
</dbReference>
<dbReference type="OrthoDB" id="9806424at2"/>